<proteinExistence type="predicted"/>
<dbReference type="Proteomes" id="UP000281391">
    <property type="component" value="Chromosome"/>
</dbReference>
<reference evidence="1 2" key="1">
    <citation type="submission" date="2018-12" db="EMBL/GenBank/DDBJ databases">
        <authorList>
            <consortium name="Pathogen Informatics"/>
        </authorList>
    </citation>
    <scope>NUCLEOTIDE SEQUENCE [LARGE SCALE GENOMIC DNA]</scope>
    <source>
        <strain evidence="1 2">NCTC11214</strain>
    </source>
</reference>
<name>A0A447KWP0_SEROD</name>
<dbReference type="KEGG" id="sof:NCTC11214_04001"/>
<sequence>MPKTLLIALSVIALAGCGSHNDNYTLDDASAADTSVDKQWKEFVAPLSVKTQSPNDRMIKRAERQR</sequence>
<dbReference type="EMBL" id="LR134117">
    <property type="protein sequence ID" value="VDZ62123.1"/>
    <property type="molecule type" value="Genomic_DNA"/>
</dbReference>
<dbReference type="PROSITE" id="PS51257">
    <property type="entry name" value="PROKAR_LIPOPROTEIN"/>
    <property type="match status" value="1"/>
</dbReference>
<accession>A0A447KWP0</accession>
<gene>
    <name evidence="1" type="ORF">NCTC11214_04001</name>
</gene>
<protein>
    <recommendedName>
        <fullName evidence="3">Lipoprotein</fullName>
    </recommendedName>
</protein>
<dbReference type="AlphaFoldDB" id="A0A447KWP0"/>
<dbReference type="RefSeq" id="WP_004961906.1">
    <property type="nucleotide sequence ID" value="NZ_LR134117.1"/>
</dbReference>
<evidence type="ECO:0008006" key="3">
    <source>
        <dbReference type="Google" id="ProtNLM"/>
    </source>
</evidence>
<evidence type="ECO:0000313" key="2">
    <source>
        <dbReference type="Proteomes" id="UP000281391"/>
    </source>
</evidence>
<evidence type="ECO:0000313" key="1">
    <source>
        <dbReference type="EMBL" id="VDZ62123.1"/>
    </source>
</evidence>
<organism evidence="1 2">
    <name type="scientific">Serratia odorifera</name>
    <dbReference type="NCBI Taxonomy" id="618"/>
    <lineage>
        <taxon>Bacteria</taxon>
        <taxon>Pseudomonadati</taxon>
        <taxon>Pseudomonadota</taxon>
        <taxon>Gammaproteobacteria</taxon>
        <taxon>Enterobacterales</taxon>
        <taxon>Yersiniaceae</taxon>
        <taxon>Serratia</taxon>
    </lineage>
</organism>